<dbReference type="PROSITE" id="PS51257">
    <property type="entry name" value="PROKAR_LIPOPROTEIN"/>
    <property type="match status" value="1"/>
</dbReference>
<proteinExistence type="predicted"/>
<comment type="caution">
    <text evidence="2">The sequence shown here is derived from an EMBL/GenBank/DDBJ whole genome shotgun (WGS) entry which is preliminary data.</text>
</comment>
<dbReference type="EMBL" id="NBWU01000004">
    <property type="protein sequence ID" value="PCE63685.1"/>
    <property type="molecule type" value="Genomic_DNA"/>
</dbReference>
<keyword evidence="1" id="KW-0732">Signal</keyword>
<dbReference type="AlphaFoldDB" id="A0A2A4G7G2"/>
<accession>A0A2A4G7G2</accession>
<sequence length="252" mass="28879">MLLRYSVVLLFVLAFTSCKEKPNAPNAQEIVDKAIKACGGDGYTSNRFDFEFRDRQYGLSRDTHGRKIMTRSWKENDSTLVLDSLYRSKMNRHINGKPEVLADSMAFKYANSINSVHYFAYLPYGLNDAAVHKSYLGSSQIKGKEYHKIKITFSPENGGKDFEDTFVYWINQESYYVDYLAYDYITDGGGVRFRVAYNERMVNGVRFVDYENYKPKDKATAKVATMDSLYLNQGLELLSKIALEKVTVSPLP</sequence>
<organism evidence="2 3">
    <name type="scientific">Sediminicola luteus</name>
    <dbReference type="NCBI Taxonomy" id="319238"/>
    <lineage>
        <taxon>Bacteria</taxon>
        <taxon>Pseudomonadati</taxon>
        <taxon>Bacteroidota</taxon>
        <taxon>Flavobacteriia</taxon>
        <taxon>Flavobacteriales</taxon>
        <taxon>Flavobacteriaceae</taxon>
        <taxon>Sediminicola</taxon>
    </lineage>
</organism>
<dbReference type="InterPro" id="IPR045444">
    <property type="entry name" value="DUF6503"/>
</dbReference>
<evidence type="ECO:0000313" key="3">
    <source>
        <dbReference type="Proteomes" id="UP000219559"/>
    </source>
</evidence>
<evidence type="ECO:0000313" key="2">
    <source>
        <dbReference type="EMBL" id="PCE63685.1"/>
    </source>
</evidence>
<name>A0A2A4G7G2_9FLAO</name>
<dbReference type="Proteomes" id="UP000219559">
    <property type="component" value="Unassembled WGS sequence"/>
</dbReference>
<keyword evidence="3" id="KW-1185">Reference proteome</keyword>
<gene>
    <name evidence="2" type="ORF">B7P33_10405</name>
</gene>
<dbReference type="OrthoDB" id="982433at2"/>
<dbReference type="Pfam" id="PF20113">
    <property type="entry name" value="DUF6503"/>
    <property type="match status" value="1"/>
</dbReference>
<reference evidence="2 3" key="1">
    <citation type="submission" date="2017-04" db="EMBL/GenBank/DDBJ databases">
        <title>A new member of the family Flavobacteriaceae isolated from ascidians.</title>
        <authorList>
            <person name="Chen L."/>
        </authorList>
    </citation>
    <scope>NUCLEOTIDE SEQUENCE [LARGE SCALE GENOMIC DNA]</scope>
    <source>
        <strain evidence="2 3">HQA918</strain>
    </source>
</reference>
<feature type="chain" id="PRO_5012630314" description="Deoxyribose-phosphate aldolase" evidence="1">
    <location>
        <begin position="21"/>
        <end position="252"/>
    </location>
</feature>
<evidence type="ECO:0000256" key="1">
    <source>
        <dbReference type="SAM" id="SignalP"/>
    </source>
</evidence>
<protein>
    <recommendedName>
        <fullName evidence="4">Deoxyribose-phosphate aldolase</fullName>
    </recommendedName>
</protein>
<feature type="signal peptide" evidence="1">
    <location>
        <begin position="1"/>
        <end position="20"/>
    </location>
</feature>
<evidence type="ECO:0008006" key="4">
    <source>
        <dbReference type="Google" id="ProtNLM"/>
    </source>
</evidence>